<dbReference type="InterPro" id="IPR025121">
    <property type="entry name" value="GTPase_HflX_N"/>
</dbReference>
<comment type="similarity">
    <text evidence="5">Belongs to the TRAFAC class OBG-HflX-like GTPase superfamily. HflX GTPase family.</text>
</comment>
<proteinExistence type="inferred from homology"/>
<dbReference type="Gene3D" id="3.40.50.11060">
    <property type="entry name" value="GTPase HflX, N-terminal domain"/>
    <property type="match status" value="1"/>
</dbReference>
<feature type="binding site" evidence="6">
    <location>
        <begin position="259"/>
        <end position="263"/>
    </location>
    <ligand>
        <name>GTP</name>
        <dbReference type="ChEBI" id="CHEBI:37565"/>
    </ligand>
</feature>
<keyword evidence="3 7" id="KW-0460">Magnesium</keyword>
<gene>
    <name evidence="5 10" type="primary">hflX</name>
    <name evidence="10" type="ORF">GFB47_16000</name>
</gene>
<dbReference type="InterPro" id="IPR032305">
    <property type="entry name" value="GTP-bd_M"/>
</dbReference>
<dbReference type="PANTHER" id="PTHR10229">
    <property type="entry name" value="GTP-BINDING PROTEIN HFLX"/>
    <property type="match status" value="1"/>
</dbReference>
<feature type="binding site" evidence="6">
    <location>
        <begin position="234"/>
        <end position="241"/>
    </location>
    <ligand>
        <name>GTP</name>
        <dbReference type="ChEBI" id="CHEBI:37565"/>
    </ligand>
</feature>
<keyword evidence="2 5" id="KW-0547">Nucleotide-binding</keyword>
<comment type="subcellular location">
    <subcellularLocation>
        <location evidence="5">Cytoplasm</location>
    </subcellularLocation>
    <text evidence="5">May associate with membranes.</text>
</comment>
<dbReference type="PROSITE" id="PS51705">
    <property type="entry name" value="G_HFLX"/>
    <property type="match status" value="1"/>
</dbReference>
<feature type="binding site" evidence="6">
    <location>
        <begin position="347"/>
        <end position="350"/>
    </location>
    <ligand>
        <name>GTP</name>
        <dbReference type="ChEBI" id="CHEBI:37565"/>
    </ligand>
</feature>
<dbReference type="Gene3D" id="6.10.250.2860">
    <property type="match status" value="1"/>
</dbReference>
<dbReference type="GO" id="GO:0043022">
    <property type="term" value="F:ribosome binding"/>
    <property type="evidence" value="ECO:0007669"/>
    <property type="project" value="TreeGrafter"/>
</dbReference>
<evidence type="ECO:0000313" key="11">
    <source>
        <dbReference type="Proteomes" id="UP000348942"/>
    </source>
</evidence>
<comment type="cofactor">
    <cofactor evidence="7">
        <name>Mg(2+)</name>
        <dbReference type="ChEBI" id="CHEBI:18420"/>
    </cofactor>
</comment>
<dbReference type="InterPro" id="IPR016496">
    <property type="entry name" value="GTPase_HflX"/>
</dbReference>
<dbReference type="InterPro" id="IPR030394">
    <property type="entry name" value="G_HFLX_dom"/>
</dbReference>
<feature type="binding site" evidence="7">
    <location>
        <position position="241"/>
    </location>
    <ligand>
        <name>Mg(2+)</name>
        <dbReference type="ChEBI" id="CHEBI:18420"/>
    </ligand>
</feature>
<dbReference type="RefSeq" id="WP_153448965.1">
    <property type="nucleotide sequence ID" value="NZ_CP045700.1"/>
</dbReference>
<evidence type="ECO:0000256" key="1">
    <source>
        <dbReference type="ARBA" id="ARBA00022723"/>
    </source>
</evidence>
<evidence type="ECO:0000256" key="7">
    <source>
        <dbReference type="PIRSR" id="PIRSR006809-2"/>
    </source>
</evidence>
<evidence type="ECO:0000256" key="5">
    <source>
        <dbReference type="HAMAP-Rule" id="MF_00900"/>
    </source>
</evidence>
<dbReference type="NCBIfam" id="TIGR03156">
    <property type="entry name" value="GTP_HflX"/>
    <property type="match status" value="1"/>
</dbReference>
<feature type="binding site" evidence="7">
    <location>
        <position position="261"/>
    </location>
    <ligand>
        <name>Mg(2+)</name>
        <dbReference type="ChEBI" id="CHEBI:18420"/>
    </ligand>
</feature>
<protein>
    <recommendedName>
        <fullName evidence="5">GTPase HflX</fullName>
    </recommendedName>
    <alternativeName>
        <fullName evidence="5">GTP-binding protein HflX</fullName>
    </alternativeName>
</protein>
<dbReference type="HAMAP" id="MF_00900">
    <property type="entry name" value="GTPase_HflX"/>
    <property type="match status" value="1"/>
</dbReference>
<dbReference type="EMBL" id="CP045700">
    <property type="protein sequence ID" value="QGA66876.1"/>
    <property type="molecule type" value="Genomic_DNA"/>
</dbReference>
<feature type="binding site" evidence="6">
    <location>
        <begin position="281"/>
        <end position="284"/>
    </location>
    <ligand>
        <name>GTP</name>
        <dbReference type="ChEBI" id="CHEBI:37565"/>
    </ligand>
</feature>
<evidence type="ECO:0000256" key="8">
    <source>
        <dbReference type="SAM" id="Coils"/>
    </source>
</evidence>
<evidence type="ECO:0000259" key="9">
    <source>
        <dbReference type="PROSITE" id="PS51705"/>
    </source>
</evidence>
<feature type="domain" description="Hflx-type G" evidence="9">
    <location>
        <begin position="228"/>
        <end position="393"/>
    </location>
</feature>
<dbReference type="SUPFAM" id="SSF52540">
    <property type="entry name" value="P-loop containing nucleoside triphosphate hydrolases"/>
    <property type="match status" value="1"/>
</dbReference>
<dbReference type="InterPro" id="IPR027417">
    <property type="entry name" value="P-loop_NTPase"/>
</dbReference>
<evidence type="ECO:0000256" key="6">
    <source>
        <dbReference type="PIRSR" id="PIRSR006809-1"/>
    </source>
</evidence>
<dbReference type="GO" id="GO:0005737">
    <property type="term" value="C:cytoplasm"/>
    <property type="evidence" value="ECO:0007669"/>
    <property type="project" value="UniProtKB-SubCell"/>
</dbReference>
<feature type="coiled-coil region" evidence="8">
    <location>
        <begin position="189"/>
        <end position="223"/>
    </location>
</feature>
<organism evidence="10 11">
    <name type="scientific">Vibrio algicola</name>
    <dbReference type="NCBI Taxonomy" id="2662262"/>
    <lineage>
        <taxon>Bacteria</taxon>
        <taxon>Pseudomonadati</taxon>
        <taxon>Pseudomonadota</taxon>
        <taxon>Gammaproteobacteria</taxon>
        <taxon>Vibrionales</taxon>
        <taxon>Vibrionaceae</taxon>
        <taxon>Vibrio</taxon>
    </lineage>
</organism>
<sequence>MKLTAKPSLNHALLISICTPQFKGEEAAESLAELGRLVTTLGFKVVGTQSQMQRSNQRQNVLGEGKLAEIAHLTGNKGEMEDDEDEFGEVLLDESSWDELPSEDLPFACADVVVFDCDLSPSQLRNVENQLGVEVYDRTGIIIEIFSRHARTRTARLQVEIARLNYVAPRLRESTIGNKERQMGKGAGETTLELDRRKVRDQLAELRRELVSVQAELKGRRRQRSELFCVALVGYTNAGKSSMMRALTGSEVLVENKLFATLDTTVRALSPETQPRILVSDTVGFIKKLPHDLVASFHSTLAEAHDASLLLYVVDASDATFRLQLDVVHEVLAEVGVDDIKKLLVLNKSDQLSFEQQQALMEEFPDAMMTSTRDPLDVAKLHQYIVDVAEHEMIEEEVIVPYTAKGIMGEIRSSMSVTKEEYEYDHIKLTVRSNPIELARLKKRMLKL</sequence>
<feature type="binding site" evidence="6">
    <location>
        <begin position="371"/>
        <end position="373"/>
    </location>
    <ligand>
        <name>GTP</name>
        <dbReference type="ChEBI" id="CHEBI:37565"/>
    </ligand>
</feature>
<dbReference type="CDD" id="cd01878">
    <property type="entry name" value="HflX"/>
    <property type="match status" value="1"/>
</dbReference>
<dbReference type="AlphaFoldDB" id="A0A5Q0TKA9"/>
<dbReference type="GO" id="GO:0046872">
    <property type="term" value="F:metal ion binding"/>
    <property type="evidence" value="ECO:0007669"/>
    <property type="project" value="UniProtKB-KW"/>
</dbReference>
<dbReference type="InterPro" id="IPR042108">
    <property type="entry name" value="GTPase_HflX_N_sf"/>
</dbReference>
<keyword evidence="4 5" id="KW-0342">GTP-binding</keyword>
<reference evidence="10 11" key="1">
    <citation type="submission" date="2019-10" db="EMBL/GenBank/DDBJ databases">
        <title>Vibrio sp. nov., isolated from Coralline algae surface.</title>
        <authorList>
            <person name="Geng Y."/>
            <person name="Zhang X."/>
        </authorList>
    </citation>
    <scope>NUCLEOTIDE SEQUENCE [LARGE SCALE GENOMIC DNA]</scope>
    <source>
        <strain evidence="10 11">SM1977</strain>
    </source>
</reference>
<dbReference type="GO" id="GO:0003924">
    <property type="term" value="F:GTPase activity"/>
    <property type="evidence" value="ECO:0007669"/>
    <property type="project" value="UniProtKB-UniRule"/>
</dbReference>
<dbReference type="InterPro" id="IPR006073">
    <property type="entry name" value="GTP-bd"/>
</dbReference>
<dbReference type="PIRSF" id="PIRSF006809">
    <property type="entry name" value="GTP-binding_hflX_prd"/>
    <property type="match status" value="1"/>
</dbReference>
<dbReference type="Gene3D" id="3.40.50.300">
    <property type="entry name" value="P-loop containing nucleotide triphosphate hydrolases"/>
    <property type="match status" value="1"/>
</dbReference>
<dbReference type="Pfam" id="PF01926">
    <property type="entry name" value="MMR_HSR1"/>
    <property type="match status" value="1"/>
</dbReference>
<evidence type="ECO:0000256" key="3">
    <source>
        <dbReference type="ARBA" id="ARBA00022842"/>
    </source>
</evidence>
<keyword evidence="1 7" id="KW-0479">Metal-binding</keyword>
<dbReference type="GO" id="GO:0005525">
    <property type="term" value="F:GTP binding"/>
    <property type="evidence" value="ECO:0007669"/>
    <property type="project" value="UniProtKB-UniRule"/>
</dbReference>
<evidence type="ECO:0000313" key="10">
    <source>
        <dbReference type="EMBL" id="QGA66876.1"/>
    </source>
</evidence>
<dbReference type="PRINTS" id="PR00326">
    <property type="entry name" value="GTP1OBG"/>
</dbReference>
<dbReference type="Proteomes" id="UP000348942">
    <property type="component" value="Chromosome 2"/>
</dbReference>
<dbReference type="Pfam" id="PF16360">
    <property type="entry name" value="GTP-bdg_M"/>
    <property type="match status" value="1"/>
</dbReference>
<dbReference type="PANTHER" id="PTHR10229:SF0">
    <property type="entry name" value="GTP-BINDING PROTEIN 6-RELATED"/>
    <property type="match status" value="1"/>
</dbReference>
<keyword evidence="5" id="KW-0963">Cytoplasm</keyword>
<comment type="function">
    <text evidence="5">GTPase that associates with the 50S ribosomal subunit and may have a role during protein synthesis or ribosome biogenesis.</text>
</comment>
<keyword evidence="11" id="KW-1185">Reference proteome</keyword>
<dbReference type="Pfam" id="PF13167">
    <property type="entry name" value="GTP-bdg_N"/>
    <property type="match status" value="2"/>
</dbReference>
<keyword evidence="8" id="KW-0175">Coiled coil</keyword>
<accession>A0A5Q0TKA9</accession>
<comment type="subunit">
    <text evidence="5">Monomer. Associates with the 50S ribosomal subunit.</text>
</comment>
<evidence type="ECO:0000256" key="4">
    <source>
        <dbReference type="ARBA" id="ARBA00023134"/>
    </source>
</evidence>
<evidence type="ECO:0000256" key="2">
    <source>
        <dbReference type="ARBA" id="ARBA00022741"/>
    </source>
</evidence>
<name>A0A5Q0TKA9_9VIBR</name>